<evidence type="ECO:0000313" key="7">
    <source>
        <dbReference type="Proteomes" id="UP000186594"/>
    </source>
</evidence>
<dbReference type="Proteomes" id="UP000186594">
    <property type="component" value="Unassembled WGS sequence"/>
</dbReference>
<feature type="region of interest" description="Disordered" evidence="2">
    <location>
        <begin position="2257"/>
        <end position="2307"/>
    </location>
</feature>
<feature type="domain" description="FATC" evidence="5">
    <location>
        <begin position="2803"/>
        <end position="2835"/>
    </location>
</feature>
<sequence>MGALYDHLKPLPHHSAQHSHGSLRILGKLGGRNRRFLSHPKALGYHLIPVATLEIEFSLHGAPTISKIDCAKYVDLAVRTLQNSRIGLELKEQALRLLISAVKLLMRSVSLPPDFAASLRHKVQLFFASESTLEDTPTVSGMSTQIPDADIHASSGMAAAQRSVLKDAIFGCLLAEQTLELQQEASRFLKDIYEHFTLIGFEHLLKGQSLRDEFLFEERQEIMMSFDVIVDVIIQGLASDFGSISDSAMQAIRHLFNTVSLILGSPAHCGRFPMFQTFARKLCHACAEENWFQKIGGCLGIRVMLQDLELGEDWFFRHHVDFTRAVLFVLKDMPQESPLAIINQAKDLVIFILQRSTTYCTDISRLSTIIGMLVAELSNSNPIVRSTVQTSLLYLAESSGTAVKELIIPVKDRVFVSIFTKPLRALPLAMQIGYIDAVDFCLSLGEPLLELNDEMMRLLHEVLALADAEDSALVNDGGSLPKYKTETSLAELRIACIKLLSTAISLPDSSAQQNQTKGRTISVFFKSLYAKHPDIVAVASCGLRQVLVHNQKLPKDLLQAGLRPILMNLSDHKRLSTTGLEGLARLLELLTNYFKVEIGRKLLDHLPAWAESNVLHQAALRPLEEHQNIKIVVAIINVFHLLPPTANMFLADLIDQVLMLEETLRRTQTSPFRLPLYKFLNRYSEETWLFIKTRLDDNKYQRLLWQALSHKISEPLRDVVGGNISEIIQREGPVCISDLASATICGIHVLKSLLQHNPACLGDQKDNLHILLQNLTQAMRLEGQTEYHGSGRHLAIEQAFEVLIKLHFQLVEFDPNEIDKLFALAESILSVAPNYADLYRVLFTEYTDTASQPDKAKILLKCIELFPKETTSHDVKYFVFHYILNPQIASNLDTEGSAGNIVDKTMVELIHSNIWEPALSDYGKDKLCSNDFLRVELLQLSALIVKNRPFLVKEVRKDVIKFAWNYIKIEDVMTKQAAYVLIAYFIAAFETPVKIVTQIYVALLKSHQADGKILVRQALDILAAVLPQRLGASGDGRASHWAKWPSRLIQEDGQSVSQLMNIYHFMARHADMFYDFRDVYTLHIVASLPKLGFVTSSNTETKALSLDLIELIIRWEQRRNRDNANTSPSSASDSLRDSILTHLVHFCLSTDFANRKTLTMRALFLLRILLEGRTWPVADTKLGMFERNLIQTEYSDTTAPIFSSTMETLEIICLNQTESWLLDNLRDIQKLLTPVIRIEAPALQEYVLKIAKRFYQITLADQMLVDENSVRDFEAFIVTVVQDLLQSSTNLSLLVGLLSILVEARPDIVDANVTGLMKIFQKLAKDHISTSSQVSSNVPAINPDASVGPSELDKLTASELTLKTIDIARRRISVLGDQRRTFLTVIVQLLEKSADLAVCHKLFDMIKAWVLDKSEPFPTVKEKTAVLLKIPTLEHKGDHTLINQFLELIIHVYEDESLARTELTVRLENAFLMGTRAEDYQIRNRFMTIFDGSMSRNVFNRLNYVIALQDWESLATHYWLKQAVQILSGSVKTDSLVQLKSLCISNLASLAEESSSQSSSMMVDDALERFSDHHRDFVETIPRVSAGDLLEPIARLQHLDVNYAHMFWIDLFPMCWAAIGKTDRSELTKALVTLLAREYHIRQMDKRPNIIKTLMEAISCSFPVIHLPSHLTKYLGKTFDSWYVALELLQNTAFLGDSDELGKRDNYLDALAELYALLSEDDMFYGLWRRRCKFTETNTAQSYEQIGMWEAAQQMYENAQIKARTGAIPFSESEYELWEDHWVLCAQKLQQWDILTDLAKHENFSELLLECAWRITDWTTDRETLEAALKLICDQPSPRRCVFEAFLALQRAQVRGDSSQEFNRICEEGMQLSLRRWNNLPAFVNQAHTPLLQTFQQFVELQEASQIYAGLLSTQTQNLETKSQELKSTLQSWRERLPNTWDDMTAWSDLVAWRQLVFATINRTYMPLVSNLPQSANSNANSYAYRGYHETAWIINRFAHVARKHQLPGVCINQLTKIYTLPNIEIQEAFLKLREQAKCHYQNPAELSTGLDVISNTNLVYFGVQQKAEFFTLKGMFLAALKMKDEASQAFATAIQIDITLGKAWAEWGRYNDRRFKENPEDLTLACHAVSCYLQAAGIYKNKKSRKLLNRVLWLLSLDDQVGNIAKGWESYKGEVPVWYWITFIPQLLTSLSHKEARYARQILIKIAKSYPQALHFQLRTTKEDYTIIKKQAYAAAQNATARSGRSTSDPIVKVETSPVQSNQNYLGNETNGPNPAELSSEQSPSDSVQAMHNGARTESPLSKSVQIQTRQPWEHVDEIMAILKTAFPLLALSMETMVDQIQQRLKCPADEDAYRLTVALLNDAIQYVGRAVTLTEDSNLPPATEANIVRFSETVVPKSLKSAFERDFIQQNLTLHTYILRLRQWRDRFELVLDKRQDKQYLEQVSPYLTEFQYQKFDDIEVPGQYLLHKDNNNDFIKILRFLPTLEVVRGNGICYRRLTIRGHDGSQHPFHVQYPAARHCRREERIVQFFRILNSALSSKRESRRRNLQYNLPTAVPLAPHIRIIQDDLSFVSFQGIYEEYCHKTGMHKDDPLKFYTQKVNAFTNEQAPQDLIFEKIEILEEIQKSMVSSSMLTDYVRRTYGHFEDYWLFRKQFCYQYATFTFMCYVMHIGNRFPHKISVSRATGNIWTSELLPSMAPNNPVFHLSEAVPFRFTSNVQNFMGPVGIEGIFSFALMAIAKCLTEPQFELDQYLCIFVRDELITWFTQQHRPVADSPQLRDCVATNVDMVVRRAVSLSQVAKPNIPANQTIIDLISLAVNPKSLAGMDPLWMSWVA</sequence>
<dbReference type="InterPro" id="IPR046805">
    <property type="entry name" value="Tra1_ring"/>
</dbReference>
<dbReference type="SUPFAM" id="SSF56112">
    <property type="entry name" value="Protein kinase-like (PK-like)"/>
    <property type="match status" value="1"/>
</dbReference>
<evidence type="ECO:0000256" key="2">
    <source>
        <dbReference type="SAM" id="MobiDB-lite"/>
    </source>
</evidence>
<dbReference type="Gene3D" id="1.10.1070.11">
    <property type="entry name" value="Phosphatidylinositol 3-/4-kinase, catalytic domain"/>
    <property type="match status" value="1"/>
</dbReference>
<dbReference type="Pfam" id="PF00454">
    <property type="entry name" value="PI3_PI4_kinase"/>
    <property type="match status" value="1"/>
</dbReference>
<evidence type="ECO:0000259" key="5">
    <source>
        <dbReference type="PROSITE" id="PS51190"/>
    </source>
</evidence>
<name>A0A1U7LJR1_NEOID</name>
<accession>A0A1U7LJR1</accession>
<dbReference type="Pfam" id="PF02259">
    <property type="entry name" value="FAT"/>
    <property type="match status" value="1"/>
</dbReference>
<dbReference type="PANTHER" id="PTHR11139:SF1">
    <property type="entry name" value="TRANSFORMATION_TRANSCRIPTION DOMAIN-ASSOCIATED PROTEIN"/>
    <property type="match status" value="1"/>
</dbReference>
<dbReference type="PROSITE" id="PS51190">
    <property type="entry name" value="FATC"/>
    <property type="match status" value="1"/>
</dbReference>
<dbReference type="GO" id="GO:0000124">
    <property type="term" value="C:SAGA complex"/>
    <property type="evidence" value="ECO:0007669"/>
    <property type="project" value="TreeGrafter"/>
</dbReference>
<comment type="caution">
    <text evidence="6">The sequence shown here is derived from an EMBL/GenBank/DDBJ whole genome shotgun (WGS) entry which is preliminary data.</text>
</comment>
<gene>
    <name evidence="6" type="ORF">NEOLI_003777</name>
</gene>
<feature type="domain" description="PI3K/PI4K catalytic" evidence="3">
    <location>
        <begin position="2484"/>
        <end position="2808"/>
    </location>
</feature>
<dbReference type="PROSITE" id="PS51189">
    <property type="entry name" value="FAT"/>
    <property type="match status" value="1"/>
</dbReference>
<dbReference type="OMA" id="NEWNQMQ"/>
<dbReference type="GO" id="GO:0006281">
    <property type="term" value="P:DNA repair"/>
    <property type="evidence" value="ECO:0007669"/>
    <property type="project" value="TreeGrafter"/>
</dbReference>
<dbReference type="InterPro" id="IPR000403">
    <property type="entry name" value="PI3/4_kinase_cat_dom"/>
</dbReference>
<dbReference type="SMART" id="SM00146">
    <property type="entry name" value="PI3Kc"/>
    <property type="match status" value="1"/>
</dbReference>
<organism evidence="6 7">
    <name type="scientific">Neolecta irregularis (strain DAH-3)</name>
    <dbReference type="NCBI Taxonomy" id="1198029"/>
    <lineage>
        <taxon>Eukaryota</taxon>
        <taxon>Fungi</taxon>
        <taxon>Dikarya</taxon>
        <taxon>Ascomycota</taxon>
        <taxon>Taphrinomycotina</taxon>
        <taxon>Neolectales</taxon>
        <taxon>Neolectaceae</taxon>
        <taxon>Neolecta</taxon>
    </lineage>
</organism>
<feature type="domain" description="FAT" evidence="4">
    <location>
        <begin position="1671"/>
        <end position="2225"/>
    </location>
</feature>
<dbReference type="CDD" id="cd05163">
    <property type="entry name" value="PIKK_TRRAP"/>
    <property type="match status" value="1"/>
</dbReference>
<proteinExistence type="inferred from homology"/>
<feature type="compositionally biased region" description="Polar residues" evidence="2">
    <location>
        <begin position="2258"/>
        <end position="2291"/>
    </location>
</feature>
<comment type="similarity">
    <text evidence="1">Belongs to the PI3/PI4-kinase family. TRA1 subfamily.</text>
</comment>
<dbReference type="GO" id="GO:0005634">
    <property type="term" value="C:nucleus"/>
    <property type="evidence" value="ECO:0007669"/>
    <property type="project" value="TreeGrafter"/>
</dbReference>
<dbReference type="InterPro" id="IPR036940">
    <property type="entry name" value="PI3/4_kinase_cat_sf"/>
</dbReference>
<dbReference type="InterPro" id="IPR014009">
    <property type="entry name" value="PIK_FAT"/>
</dbReference>
<dbReference type="EMBL" id="LXFE01002647">
    <property type="protein sequence ID" value="OLL22884.1"/>
    <property type="molecule type" value="Genomic_DNA"/>
</dbReference>
<dbReference type="PROSITE" id="PS50290">
    <property type="entry name" value="PI3_4_KINASE_3"/>
    <property type="match status" value="1"/>
</dbReference>
<dbReference type="Pfam" id="PF20206">
    <property type="entry name" value="Tra1_ring"/>
    <property type="match status" value="1"/>
</dbReference>
<dbReference type="InterPro" id="IPR050517">
    <property type="entry name" value="DDR_Repair_Kinase"/>
</dbReference>
<dbReference type="SUPFAM" id="SSF48371">
    <property type="entry name" value="ARM repeat"/>
    <property type="match status" value="2"/>
</dbReference>
<evidence type="ECO:0000313" key="6">
    <source>
        <dbReference type="EMBL" id="OLL22884.1"/>
    </source>
</evidence>
<dbReference type="InterPro" id="IPR003151">
    <property type="entry name" value="PIK-rel_kinase_FAT"/>
</dbReference>
<dbReference type="GO" id="GO:0035267">
    <property type="term" value="C:NuA4 histone acetyltransferase complex"/>
    <property type="evidence" value="ECO:0007669"/>
    <property type="project" value="TreeGrafter"/>
</dbReference>
<evidence type="ECO:0000256" key="1">
    <source>
        <dbReference type="ARBA" id="ARBA00007234"/>
    </source>
</evidence>
<dbReference type="PANTHER" id="PTHR11139">
    <property type="entry name" value="ATAXIA TELANGIECTASIA MUTATED ATM -RELATED"/>
    <property type="match status" value="1"/>
</dbReference>
<dbReference type="InterPro" id="IPR011009">
    <property type="entry name" value="Kinase-like_dom_sf"/>
</dbReference>
<dbReference type="GO" id="GO:0006355">
    <property type="term" value="P:regulation of DNA-templated transcription"/>
    <property type="evidence" value="ECO:0007669"/>
    <property type="project" value="TreeGrafter"/>
</dbReference>
<dbReference type="InterPro" id="IPR016024">
    <property type="entry name" value="ARM-type_fold"/>
</dbReference>
<evidence type="ECO:0000259" key="3">
    <source>
        <dbReference type="PROSITE" id="PS50290"/>
    </source>
</evidence>
<keyword evidence="7" id="KW-1185">Reference proteome</keyword>
<reference evidence="6 7" key="1">
    <citation type="submission" date="2016-04" db="EMBL/GenBank/DDBJ databases">
        <title>Evolutionary innovation and constraint leading to complex multicellularity in the Ascomycota.</title>
        <authorList>
            <person name="Cisse O."/>
            <person name="Nguyen A."/>
            <person name="Hewitt D.A."/>
            <person name="Jedd G."/>
            <person name="Stajich J.E."/>
        </authorList>
    </citation>
    <scope>NUCLEOTIDE SEQUENCE [LARGE SCALE GENOMIC DNA]</scope>
    <source>
        <strain evidence="6 7">DAH-3</strain>
    </source>
</reference>
<dbReference type="InterPro" id="IPR003152">
    <property type="entry name" value="FATC_dom"/>
</dbReference>
<dbReference type="STRING" id="1198029.A0A1U7LJR1"/>
<protein>
    <submittedName>
        <fullName evidence="6">Transcription-associated protein 1</fullName>
    </submittedName>
</protein>
<dbReference type="OrthoDB" id="5570127at2759"/>
<evidence type="ECO:0000259" key="4">
    <source>
        <dbReference type="PROSITE" id="PS51189"/>
    </source>
</evidence>